<dbReference type="EC" id="3.1.4.-" evidence="3"/>
<dbReference type="InterPro" id="IPR023174">
    <property type="entry name" value="PDEase_CS"/>
</dbReference>
<dbReference type="GO" id="GO:0004114">
    <property type="term" value="F:3',5'-cyclic-nucleotide phosphodiesterase activity"/>
    <property type="evidence" value="ECO:0007669"/>
    <property type="project" value="InterPro"/>
</dbReference>
<evidence type="ECO:0000313" key="6">
    <source>
        <dbReference type="EMBL" id="KAF4505346.1"/>
    </source>
</evidence>
<evidence type="ECO:0000256" key="2">
    <source>
        <dbReference type="ARBA" id="ARBA00022801"/>
    </source>
</evidence>
<evidence type="ECO:0000259" key="5">
    <source>
        <dbReference type="PROSITE" id="PS51845"/>
    </source>
</evidence>
<feature type="region of interest" description="Disordered" evidence="4">
    <location>
        <begin position="623"/>
        <end position="886"/>
    </location>
</feature>
<accession>A0A8H4PLG0</accession>
<proteinExistence type="inferred from homology"/>
<dbReference type="PROSITE" id="PS51845">
    <property type="entry name" value="PDEASE_I_2"/>
    <property type="match status" value="1"/>
</dbReference>
<evidence type="ECO:0000313" key="7">
    <source>
        <dbReference type="Proteomes" id="UP000557566"/>
    </source>
</evidence>
<dbReference type="EMBL" id="JAAVMX010000008">
    <property type="protein sequence ID" value="KAF4505346.1"/>
    <property type="molecule type" value="Genomic_DNA"/>
</dbReference>
<gene>
    <name evidence="6" type="ORF">G6O67_007304</name>
</gene>
<feature type="compositionally biased region" description="Low complexity" evidence="4">
    <location>
        <begin position="809"/>
        <end position="832"/>
    </location>
</feature>
<comment type="caution">
    <text evidence="6">The sequence shown here is derived from an EMBL/GenBank/DDBJ whole genome shotgun (WGS) entry which is preliminary data.</text>
</comment>
<dbReference type="GO" id="GO:0046872">
    <property type="term" value="F:metal ion binding"/>
    <property type="evidence" value="ECO:0007669"/>
    <property type="project" value="UniProtKB-KW"/>
</dbReference>
<dbReference type="OrthoDB" id="546632at2759"/>
<evidence type="ECO:0000256" key="3">
    <source>
        <dbReference type="RuleBase" id="RU363067"/>
    </source>
</evidence>
<sequence length="886" mass="97251">MDRLPCHVVYVNRAAGHDRLIKAVPDGGATPPSSDWRLDHARQLVQPLLDAFGDVHVCASGQACLSKLIQLQDDSRTDTTPTLLLLDTPHDEQYFPDPQPHSTTTSAHLGLPSPPGHMDIRTPDEELYGLTLLQKLVTEAQLRNVSKLVVPVPVISLPHTDDAATSEHMTDGAVEADVAAPGMLDAYRPLIRKCLDIGAVDVLISPLSPKCIATLEICAYKARRDAAREQQAIMEITRGRKRSWVGVNEQKPFAYLREEMVAGLMKGICRLDTEDSRIGGAHIAVSPERQAAVAAAVGHWHFDAHDFSEDELLVGAVFMFKHALALPDLERWRISTGQLISFLVACRASYNTFVPYHNFRHVVDVLQATFSFLVHIAALPPYPQRGQQQADHPTPEKSPMADLVNPFEALTLLITAIGHDVGHPGVNNGFLSTLNAPLAQLYNDRSVLESFHCAAYSQILRRYWPAAFEDRKMRNLMISSVLATDMGLHFDYMKKLGDLQEKLQHENSTDGWNGRQVGEHRALVCSLLIKCADISNVARHHDAALKWMFILSEEFSRQASMEDELQIKSSLMAPPKKDMMSLANAQLGFMNMFAIPLFQGVADIMPGMQYTVDELDTNKGLFESKVQEEKAKEPRDPRSRLRRERTCSPRTRSVAPEARDDDEETPATAPHQAEGGSARQDGAPKVLADVERRDHQPLSIASERASKVQSAGDYKEVNGRMSPFDPVMEPADSDPFNCQSRGDGSADRKLSTPSGLQRCSETTEGSASGAFAGDWQSQATSAMTGKPALSPSTQGTSIVSNESLDRTLSASGPNSSPPSTSNHGSPTTAFGPEGEREEESSPAGSIVRDEGKTLKKRPSRFRMKDFPFFRRNKGSSPPLPAADATN</sequence>
<dbReference type="Proteomes" id="UP000557566">
    <property type="component" value="Unassembled WGS sequence"/>
</dbReference>
<keyword evidence="1 3" id="KW-0479">Metal-binding</keyword>
<evidence type="ECO:0000256" key="1">
    <source>
        <dbReference type="ARBA" id="ARBA00022723"/>
    </source>
</evidence>
<keyword evidence="2 3" id="KW-0378">Hydrolase</keyword>
<dbReference type="InterPro" id="IPR003607">
    <property type="entry name" value="HD/PDEase_dom"/>
</dbReference>
<protein>
    <recommendedName>
        <fullName evidence="3">Phosphodiesterase</fullName>
        <ecNumber evidence="3">3.1.4.-</ecNumber>
    </recommendedName>
</protein>
<dbReference type="SUPFAM" id="SSF109604">
    <property type="entry name" value="HD-domain/PDEase-like"/>
    <property type="match status" value="1"/>
</dbReference>
<dbReference type="InterPro" id="IPR002073">
    <property type="entry name" value="PDEase_catalytic_dom"/>
</dbReference>
<feature type="compositionally biased region" description="Polar residues" evidence="4">
    <location>
        <begin position="751"/>
        <end position="766"/>
    </location>
</feature>
<dbReference type="Gene3D" id="1.10.1300.10">
    <property type="entry name" value="3'5'-cyclic nucleotide phosphodiesterase, catalytic domain"/>
    <property type="match status" value="1"/>
</dbReference>
<dbReference type="AlphaFoldDB" id="A0A8H4PLG0"/>
<evidence type="ECO:0000256" key="4">
    <source>
        <dbReference type="SAM" id="MobiDB-lite"/>
    </source>
</evidence>
<comment type="cofactor">
    <cofactor evidence="3">
        <name>a divalent metal cation</name>
        <dbReference type="ChEBI" id="CHEBI:60240"/>
    </cofactor>
    <text evidence="3">Binds 2 divalent metal cations per subunit. Site 1 may preferentially bind zinc ions, while site 2 has a preference for magnesium and/or manganese ions.</text>
</comment>
<dbReference type="GO" id="GO:0007165">
    <property type="term" value="P:signal transduction"/>
    <property type="evidence" value="ECO:0007669"/>
    <property type="project" value="InterPro"/>
</dbReference>
<comment type="similarity">
    <text evidence="3">Belongs to the cyclic nucleotide phosphodiesterase family.</text>
</comment>
<organism evidence="6 7">
    <name type="scientific">Ophiocordyceps sinensis</name>
    <dbReference type="NCBI Taxonomy" id="72228"/>
    <lineage>
        <taxon>Eukaryota</taxon>
        <taxon>Fungi</taxon>
        <taxon>Dikarya</taxon>
        <taxon>Ascomycota</taxon>
        <taxon>Pezizomycotina</taxon>
        <taxon>Sordariomycetes</taxon>
        <taxon>Hypocreomycetidae</taxon>
        <taxon>Hypocreales</taxon>
        <taxon>Ophiocordycipitaceae</taxon>
        <taxon>Ophiocordyceps</taxon>
    </lineage>
</organism>
<dbReference type="Pfam" id="PF00233">
    <property type="entry name" value="PDEase_I"/>
    <property type="match status" value="1"/>
</dbReference>
<keyword evidence="7" id="KW-1185">Reference proteome</keyword>
<dbReference type="PANTHER" id="PTHR11347">
    <property type="entry name" value="CYCLIC NUCLEOTIDE PHOSPHODIESTERASE"/>
    <property type="match status" value="1"/>
</dbReference>
<dbReference type="CDD" id="cd00077">
    <property type="entry name" value="HDc"/>
    <property type="match status" value="1"/>
</dbReference>
<feature type="domain" description="PDEase" evidence="5">
    <location>
        <begin position="273"/>
        <end position="629"/>
    </location>
</feature>
<dbReference type="InterPro" id="IPR036971">
    <property type="entry name" value="PDEase_catalytic_dom_sf"/>
</dbReference>
<dbReference type="PROSITE" id="PS00126">
    <property type="entry name" value="PDEASE_I_1"/>
    <property type="match status" value="1"/>
</dbReference>
<reference evidence="6 7" key="1">
    <citation type="journal article" date="2020" name="Genome Biol. Evol.">
        <title>A new high-quality draft genome assembly of the Chinese cordyceps Ophiocordyceps sinensis.</title>
        <authorList>
            <person name="Shu R."/>
            <person name="Zhang J."/>
            <person name="Meng Q."/>
            <person name="Zhang H."/>
            <person name="Zhou G."/>
            <person name="Li M."/>
            <person name="Wu P."/>
            <person name="Zhao Y."/>
            <person name="Chen C."/>
            <person name="Qin Q."/>
        </authorList>
    </citation>
    <scope>NUCLEOTIDE SEQUENCE [LARGE SCALE GENOMIC DNA]</scope>
    <source>
        <strain evidence="6 7">IOZ07</strain>
    </source>
</reference>
<dbReference type="SMART" id="SM00471">
    <property type="entry name" value="HDc"/>
    <property type="match status" value="1"/>
</dbReference>
<name>A0A8H4PLG0_9HYPO</name>
<feature type="compositionally biased region" description="Basic and acidic residues" evidence="4">
    <location>
        <begin position="625"/>
        <end position="647"/>
    </location>
</feature>
<feature type="compositionally biased region" description="Polar residues" evidence="4">
    <location>
        <begin position="790"/>
        <end position="808"/>
    </location>
</feature>